<dbReference type="OrthoDB" id="1724644at2759"/>
<evidence type="ECO:0000256" key="7">
    <source>
        <dbReference type="ARBA" id="ARBA00023128"/>
    </source>
</evidence>
<keyword evidence="6" id="KW-1133">Transmembrane helix</keyword>
<evidence type="ECO:0000256" key="4">
    <source>
        <dbReference type="ARBA" id="ARBA00022692"/>
    </source>
</evidence>
<keyword evidence="3 9" id="KW-0813">Transport</keyword>
<evidence type="ECO:0000313" key="12">
    <source>
        <dbReference type="Proteomes" id="UP001153555"/>
    </source>
</evidence>
<sequence>MFKWGISIANLADSAKPQEKVSYPQQIAVTATGVIWSRYITIINPEKNLQTESLITENGSESEIQNVTAGNANGNEMNEVEAKFPAAGSEFMNVIFENGRENCLTGTTKVFKENDEVESIKEVHVDSEKTNSKRSRKKKTLAELKNEEKLLLNERSDLKREMAVLRLYMETQRATNDNLKRIKVELQPCLDKQLESTFAAEESTSDQLQPEATAHHIPTAVLQSDIAQESLTSSACLEAKTDAKFVLPDLNVPFDEPGCDVI</sequence>
<evidence type="ECO:0000256" key="6">
    <source>
        <dbReference type="ARBA" id="ARBA00022989"/>
    </source>
</evidence>
<evidence type="ECO:0000256" key="5">
    <source>
        <dbReference type="ARBA" id="ARBA00022792"/>
    </source>
</evidence>
<keyword evidence="10" id="KW-0175">Coiled coil</keyword>
<evidence type="ECO:0000313" key="11">
    <source>
        <dbReference type="EMBL" id="CAA0816442.1"/>
    </source>
</evidence>
<dbReference type="GO" id="GO:0006850">
    <property type="term" value="P:pyruvate import into mitochondria"/>
    <property type="evidence" value="ECO:0007669"/>
    <property type="project" value="InterPro"/>
</dbReference>
<evidence type="ECO:0000256" key="3">
    <source>
        <dbReference type="ARBA" id="ARBA00022448"/>
    </source>
</evidence>
<keyword evidence="11" id="KW-0670">Pyruvate</keyword>
<dbReference type="EMBL" id="CACSLK010014277">
    <property type="protein sequence ID" value="CAA0816442.1"/>
    <property type="molecule type" value="Genomic_DNA"/>
</dbReference>
<evidence type="ECO:0000256" key="10">
    <source>
        <dbReference type="SAM" id="Coils"/>
    </source>
</evidence>
<evidence type="ECO:0000256" key="2">
    <source>
        <dbReference type="ARBA" id="ARBA00006416"/>
    </source>
</evidence>
<name>A0A9N7MZA7_STRHE</name>
<dbReference type="Pfam" id="PF03650">
    <property type="entry name" value="MPC"/>
    <property type="match status" value="1"/>
</dbReference>
<evidence type="ECO:0000256" key="8">
    <source>
        <dbReference type="ARBA" id="ARBA00023136"/>
    </source>
</evidence>
<keyword evidence="8" id="KW-0472">Membrane</keyword>
<dbReference type="Proteomes" id="UP001153555">
    <property type="component" value="Unassembled WGS sequence"/>
</dbReference>
<comment type="caution">
    <text evidence="11">The sequence shown here is derived from an EMBL/GenBank/DDBJ whole genome shotgun (WGS) entry which is preliminary data.</text>
</comment>
<gene>
    <name evidence="11" type="ORF">SHERM_16308</name>
</gene>
<evidence type="ECO:0000256" key="1">
    <source>
        <dbReference type="ARBA" id="ARBA00004448"/>
    </source>
</evidence>
<comment type="similarity">
    <text evidence="2 9">Belongs to the mitochondrial pyruvate carrier (MPC) (TC 2.A.105) family.</text>
</comment>
<proteinExistence type="inferred from homology"/>
<keyword evidence="4" id="KW-0812">Transmembrane</keyword>
<protein>
    <recommendedName>
        <fullName evidence="9">Mitochondrial pyruvate carrier</fullName>
    </recommendedName>
</protein>
<accession>A0A9N7MZA7</accession>
<dbReference type="InterPro" id="IPR005336">
    <property type="entry name" value="MPC"/>
</dbReference>
<feature type="coiled-coil region" evidence="10">
    <location>
        <begin position="127"/>
        <end position="161"/>
    </location>
</feature>
<evidence type="ECO:0000256" key="9">
    <source>
        <dbReference type="RuleBase" id="RU363100"/>
    </source>
</evidence>
<organism evidence="11 12">
    <name type="scientific">Striga hermonthica</name>
    <name type="common">Purple witchweed</name>
    <name type="synonym">Buchnera hermonthica</name>
    <dbReference type="NCBI Taxonomy" id="68872"/>
    <lineage>
        <taxon>Eukaryota</taxon>
        <taxon>Viridiplantae</taxon>
        <taxon>Streptophyta</taxon>
        <taxon>Embryophyta</taxon>
        <taxon>Tracheophyta</taxon>
        <taxon>Spermatophyta</taxon>
        <taxon>Magnoliopsida</taxon>
        <taxon>eudicotyledons</taxon>
        <taxon>Gunneridae</taxon>
        <taxon>Pentapetalae</taxon>
        <taxon>asterids</taxon>
        <taxon>lamiids</taxon>
        <taxon>Lamiales</taxon>
        <taxon>Orobanchaceae</taxon>
        <taxon>Buchnereae</taxon>
        <taxon>Striga</taxon>
    </lineage>
</organism>
<keyword evidence="5 9" id="KW-0999">Mitochondrion inner membrane</keyword>
<dbReference type="AlphaFoldDB" id="A0A9N7MZA7"/>
<comment type="subcellular location">
    <subcellularLocation>
        <location evidence="1 9">Mitochondrion inner membrane</location>
        <topology evidence="1 9">Multi-pass membrane protein</topology>
    </subcellularLocation>
</comment>
<keyword evidence="7 9" id="KW-0496">Mitochondrion</keyword>
<keyword evidence="12" id="KW-1185">Reference proteome</keyword>
<comment type="function">
    <text evidence="9">Mediates the uptake of pyruvate into mitochondria.</text>
</comment>
<dbReference type="PANTHER" id="PTHR35099:SF2">
    <property type="entry name" value="OS02G0182700 PROTEIN"/>
    <property type="match status" value="1"/>
</dbReference>
<reference evidence="11" key="1">
    <citation type="submission" date="2019-12" db="EMBL/GenBank/DDBJ databases">
        <authorList>
            <person name="Scholes J."/>
        </authorList>
    </citation>
    <scope>NUCLEOTIDE SEQUENCE</scope>
</reference>
<dbReference type="PANTHER" id="PTHR35099">
    <property type="entry name" value="OS02G0182700 PROTEIN"/>
    <property type="match status" value="1"/>
</dbReference>
<dbReference type="GO" id="GO:0005743">
    <property type="term" value="C:mitochondrial inner membrane"/>
    <property type="evidence" value="ECO:0007669"/>
    <property type="project" value="UniProtKB-SubCell"/>
</dbReference>